<keyword evidence="2 7" id="KW-0396">Initiation factor</keyword>
<dbReference type="InterPro" id="IPR015760">
    <property type="entry name" value="TIF_IF2"/>
</dbReference>
<dbReference type="SUPFAM" id="SSF50447">
    <property type="entry name" value="Translation proteins"/>
    <property type="match status" value="2"/>
</dbReference>
<dbReference type="SUPFAM" id="SSF52540">
    <property type="entry name" value="P-loop containing nucleoside triphosphate hydrolases"/>
    <property type="match status" value="1"/>
</dbReference>
<dbReference type="AlphaFoldDB" id="A0A644T8X9"/>
<feature type="domain" description="Tr-type G" evidence="6">
    <location>
        <begin position="9"/>
        <end position="184"/>
    </location>
</feature>
<gene>
    <name evidence="7" type="primary">infB_3</name>
    <name evidence="7" type="ORF">SDC9_07969</name>
</gene>
<dbReference type="InterPro" id="IPR027417">
    <property type="entry name" value="P-loop_NTPase"/>
</dbReference>
<evidence type="ECO:0000256" key="5">
    <source>
        <dbReference type="ARBA" id="ARBA00023134"/>
    </source>
</evidence>
<dbReference type="InterPro" id="IPR023115">
    <property type="entry name" value="TIF_IF2_dom3"/>
</dbReference>
<reference evidence="7" key="1">
    <citation type="submission" date="2019-08" db="EMBL/GenBank/DDBJ databases">
        <authorList>
            <person name="Kucharzyk K."/>
            <person name="Murdoch R.W."/>
            <person name="Higgins S."/>
            <person name="Loffler F."/>
        </authorList>
    </citation>
    <scope>NUCLEOTIDE SEQUENCE</scope>
</reference>
<dbReference type="GO" id="GO:0005525">
    <property type="term" value="F:GTP binding"/>
    <property type="evidence" value="ECO:0007669"/>
    <property type="project" value="UniProtKB-KW"/>
</dbReference>
<evidence type="ECO:0000256" key="1">
    <source>
        <dbReference type="ARBA" id="ARBA00007733"/>
    </source>
</evidence>
<dbReference type="Pfam" id="PF11987">
    <property type="entry name" value="IF-2"/>
    <property type="match status" value="1"/>
</dbReference>
<evidence type="ECO:0000313" key="7">
    <source>
        <dbReference type="EMBL" id="MPL62351.1"/>
    </source>
</evidence>
<dbReference type="PROSITE" id="PS51722">
    <property type="entry name" value="G_TR_2"/>
    <property type="match status" value="1"/>
</dbReference>
<keyword evidence="3" id="KW-0547">Nucleotide-binding</keyword>
<organism evidence="7">
    <name type="scientific">bioreactor metagenome</name>
    <dbReference type="NCBI Taxonomy" id="1076179"/>
    <lineage>
        <taxon>unclassified sequences</taxon>
        <taxon>metagenomes</taxon>
        <taxon>ecological metagenomes</taxon>
    </lineage>
</organism>
<dbReference type="NCBIfam" id="TIGR00231">
    <property type="entry name" value="small_GTP"/>
    <property type="match status" value="1"/>
</dbReference>
<dbReference type="InterPro" id="IPR000795">
    <property type="entry name" value="T_Tr_GTP-bd_dom"/>
</dbReference>
<evidence type="ECO:0000256" key="4">
    <source>
        <dbReference type="ARBA" id="ARBA00022917"/>
    </source>
</evidence>
<dbReference type="SUPFAM" id="SSF52156">
    <property type="entry name" value="Initiation factor IF2/eIF5b, domain 3"/>
    <property type="match status" value="1"/>
</dbReference>
<evidence type="ECO:0000259" key="6">
    <source>
        <dbReference type="PROSITE" id="PS51722"/>
    </source>
</evidence>
<dbReference type="Pfam" id="PF00009">
    <property type="entry name" value="GTP_EFTU"/>
    <property type="match status" value="1"/>
</dbReference>
<dbReference type="PANTHER" id="PTHR43381">
    <property type="entry name" value="TRANSLATION INITIATION FACTOR IF-2-RELATED"/>
    <property type="match status" value="1"/>
</dbReference>
<sequence length="511" mass="55881">MSEKSSLKEKQPVVAVMGHVDHGKSSLLDAIRNTNIVDGEVGGITQHVSAYEVSHQMQDTKEVKKITFLDTPGHAAFGAMRESGAKIADIAILIVSAEDGAMPQTLEAYKTISDNKVPCVVAISKVDKPNANIQKTKNSLVESGIYIEGMGGDIPFVEIDSKTKKGIPDLLETILLVAEMADLKYDENKNAEGFVLETLLDGKRGISSTLIIKDGILPKSGSILAGTALSPIRIIEDFAGKPIQNPKAGQVIKVTGFDSAPEVNADFISSDNKKEIEKLQTELKNEIKQQVLDPRIFRNAKLVIPVVLKADTMGTYSVVEKELKKIEVDEKSGAPNGIKIKFVGGGIGNITESDVLASAHDENVLIVGFNVKVENKAKDEAERLNIKPVTFDIIYKLGEWFRETVDERLPHEEIEKLIGKLKILKTFSTQKDKQVLGGKVLEGSMKLGAKVKIFRRDFEIGSGKVLELQSMKIKAVEVTEGNECGIMIESKTEIIPGDMVQIIEIERRKII</sequence>
<comment type="similarity">
    <text evidence="1">Belongs to the TRAFAC class translation factor GTPase superfamily. Classic translation factor GTPase family. IF-2 subfamily.</text>
</comment>
<dbReference type="PRINTS" id="PR00315">
    <property type="entry name" value="ELONGATNFCT"/>
</dbReference>
<dbReference type="GO" id="GO:0003924">
    <property type="term" value="F:GTPase activity"/>
    <property type="evidence" value="ECO:0007669"/>
    <property type="project" value="InterPro"/>
</dbReference>
<accession>A0A644T8X9</accession>
<keyword evidence="4" id="KW-0648">Protein biosynthesis</keyword>
<evidence type="ECO:0000256" key="2">
    <source>
        <dbReference type="ARBA" id="ARBA00022540"/>
    </source>
</evidence>
<dbReference type="Pfam" id="PF22042">
    <property type="entry name" value="EF-G_D2"/>
    <property type="match status" value="1"/>
</dbReference>
<dbReference type="GO" id="GO:0003743">
    <property type="term" value="F:translation initiation factor activity"/>
    <property type="evidence" value="ECO:0007669"/>
    <property type="project" value="UniProtKB-KW"/>
</dbReference>
<dbReference type="InterPro" id="IPR036925">
    <property type="entry name" value="TIF_IF2_dom3_sf"/>
</dbReference>
<dbReference type="Gene3D" id="3.40.50.10050">
    <property type="entry name" value="Translation initiation factor IF- 2, domain 3"/>
    <property type="match status" value="1"/>
</dbReference>
<evidence type="ECO:0000256" key="3">
    <source>
        <dbReference type="ARBA" id="ARBA00022741"/>
    </source>
</evidence>
<dbReference type="InterPro" id="IPR009000">
    <property type="entry name" value="Transl_B-barrel_sf"/>
</dbReference>
<dbReference type="InterPro" id="IPR005225">
    <property type="entry name" value="Small_GTP-bd"/>
</dbReference>
<dbReference type="PANTHER" id="PTHR43381:SF4">
    <property type="entry name" value="EUKARYOTIC TRANSLATION INITIATION FACTOR 5B"/>
    <property type="match status" value="1"/>
</dbReference>
<protein>
    <submittedName>
        <fullName evidence="7">Translation initiation factor IF-2</fullName>
    </submittedName>
</protein>
<dbReference type="InterPro" id="IPR053905">
    <property type="entry name" value="EF-G-like_DII"/>
</dbReference>
<dbReference type="GO" id="GO:0005737">
    <property type="term" value="C:cytoplasm"/>
    <property type="evidence" value="ECO:0007669"/>
    <property type="project" value="TreeGrafter"/>
</dbReference>
<name>A0A644T8X9_9ZZZZ</name>
<dbReference type="EMBL" id="VSSQ01000017">
    <property type="protein sequence ID" value="MPL62351.1"/>
    <property type="molecule type" value="Genomic_DNA"/>
</dbReference>
<dbReference type="Gene3D" id="3.40.50.300">
    <property type="entry name" value="P-loop containing nucleotide triphosphate hydrolases"/>
    <property type="match status" value="1"/>
</dbReference>
<dbReference type="Gene3D" id="2.40.30.10">
    <property type="entry name" value="Translation factors"/>
    <property type="match status" value="2"/>
</dbReference>
<dbReference type="FunFam" id="3.40.50.300:FF:000019">
    <property type="entry name" value="Translation initiation factor IF-2"/>
    <property type="match status" value="1"/>
</dbReference>
<proteinExistence type="inferred from homology"/>
<comment type="caution">
    <text evidence="7">The sequence shown here is derived from an EMBL/GenBank/DDBJ whole genome shotgun (WGS) entry which is preliminary data.</text>
</comment>
<dbReference type="CDD" id="cd01887">
    <property type="entry name" value="IF2_eIF5B"/>
    <property type="match status" value="1"/>
</dbReference>
<keyword evidence="5" id="KW-0342">GTP-binding</keyword>